<dbReference type="Proteomes" id="UP000887576">
    <property type="component" value="Unplaced"/>
</dbReference>
<proteinExistence type="predicted"/>
<sequence>MSESTARDPTLSEQSKTAQEPGDRSDVNRTAREPGCNSDPNKTAQEPGCVSDPNKTAKEPGNDSDPNKTAREPGAESERKDKKSQDLYGGAVEEFDMTSIYPTQQKVDPATAAASPRVKK</sequence>
<name>A0AC34QSF9_9BILA</name>
<dbReference type="WBParaSite" id="JU765_v2.g18768.t1">
    <property type="protein sequence ID" value="JU765_v2.g18768.t1"/>
    <property type="gene ID" value="JU765_v2.g18768"/>
</dbReference>
<evidence type="ECO:0000313" key="1">
    <source>
        <dbReference type="Proteomes" id="UP000887576"/>
    </source>
</evidence>
<organism evidence="1 2">
    <name type="scientific">Panagrolaimus sp. JU765</name>
    <dbReference type="NCBI Taxonomy" id="591449"/>
    <lineage>
        <taxon>Eukaryota</taxon>
        <taxon>Metazoa</taxon>
        <taxon>Ecdysozoa</taxon>
        <taxon>Nematoda</taxon>
        <taxon>Chromadorea</taxon>
        <taxon>Rhabditida</taxon>
        <taxon>Tylenchina</taxon>
        <taxon>Panagrolaimomorpha</taxon>
        <taxon>Panagrolaimoidea</taxon>
        <taxon>Panagrolaimidae</taxon>
        <taxon>Panagrolaimus</taxon>
    </lineage>
</organism>
<accession>A0AC34QSF9</accession>
<reference evidence="2" key="1">
    <citation type="submission" date="2022-11" db="UniProtKB">
        <authorList>
            <consortium name="WormBaseParasite"/>
        </authorList>
    </citation>
    <scope>IDENTIFICATION</scope>
</reference>
<evidence type="ECO:0000313" key="2">
    <source>
        <dbReference type="WBParaSite" id="JU765_v2.g18768.t1"/>
    </source>
</evidence>
<protein>
    <submittedName>
        <fullName evidence="2">Uncharacterized protein</fullName>
    </submittedName>
</protein>